<comment type="caution">
    <text evidence="5">The sequence shown here is derived from an EMBL/GenBank/DDBJ whole genome shotgun (WGS) entry which is preliminary data.</text>
</comment>
<dbReference type="InterPro" id="IPR052462">
    <property type="entry name" value="SLIRP/GR-RBP-like"/>
</dbReference>
<dbReference type="InterPro" id="IPR012677">
    <property type="entry name" value="Nucleotide-bd_a/b_plait_sf"/>
</dbReference>
<dbReference type="CDD" id="cd21608">
    <property type="entry name" value="RRM2_NsCP33_like"/>
    <property type="match status" value="1"/>
</dbReference>
<feature type="compositionally biased region" description="Basic and acidic residues" evidence="3">
    <location>
        <begin position="268"/>
        <end position="281"/>
    </location>
</feature>
<dbReference type="GO" id="GO:0003723">
    <property type="term" value="F:RNA binding"/>
    <property type="evidence" value="ECO:0007669"/>
    <property type="project" value="UniProtKB-UniRule"/>
</dbReference>
<dbReference type="PANTHER" id="PTHR48027">
    <property type="entry name" value="HETEROGENEOUS NUCLEAR RIBONUCLEOPROTEIN 87F-RELATED"/>
    <property type="match status" value="1"/>
</dbReference>
<sequence length="281" mass="29003">MAFLSKVGNILRQTASNQIINAELSSSKSKASIFQAIRCFSSMASSKLFVGGLSYGTDDYQLKEAFSKYGDVIEARVIVDRETGRSRGFGFVTYTSSEEASSAIQALDGQALHGRNIRVNYATERAPRNFGGGGFNPNYGGSAGGFGGNFGGGNYGPPSGNYGGNAGYGGGGAAANTFGSQGNYSGNFGDGGYGSNTNYATDSNNPDGNAYADVAGGVGNNYAGTGKGSGLEGGADFEFGKGDQCDSSGNNMEKAREGSDQNDTVDGNYRDDDNGDFIKRE</sequence>
<dbReference type="EMBL" id="BPVZ01000006">
    <property type="protein sequence ID" value="GKU92719.1"/>
    <property type="molecule type" value="Genomic_DNA"/>
</dbReference>
<accession>A0AAV5I389</accession>
<keyword evidence="6" id="KW-1185">Reference proteome</keyword>
<dbReference type="InterPro" id="IPR035979">
    <property type="entry name" value="RBD_domain_sf"/>
</dbReference>
<gene>
    <name evidence="5" type="ORF">SLEP1_g6411</name>
</gene>
<dbReference type="InterPro" id="IPR000504">
    <property type="entry name" value="RRM_dom"/>
</dbReference>
<dbReference type="AlphaFoldDB" id="A0AAV5I389"/>
<dbReference type="Proteomes" id="UP001054252">
    <property type="component" value="Unassembled WGS sequence"/>
</dbReference>
<evidence type="ECO:0000313" key="5">
    <source>
        <dbReference type="EMBL" id="GKU92719.1"/>
    </source>
</evidence>
<evidence type="ECO:0000259" key="4">
    <source>
        <dbReference type="PROSITE" id="PS50102"/>
    </source>
</evidence>
<feature type="region of interest" description="Disordered" evidence="3">
    <location>
        <begin position="230"/>
        <end position="281"/>
    </location>
</feature>
<evidence type="ECO:0000256" key="3">
    <source>
        <dbReference type="SAM" id="MobiDB-lite"/>
    </source>
</evidence>
<dbReference type="GO" id="GO:0016070">
    <property type="term" value="P:RNA metabolic process"/>
    <property type="evidence" value="ECO:0007669"/>
    <property type="project" value="UniProtKB-ARBA"/>
</dbReference>
<organism evidence="5 6">
    <name type="scientific">Rubroshorea leprosula</name>
    <dbReference type="NCBI Taxonomy" id="152421"/>
    <lineage>
        <taxon>Eukaryota</taxon>
        <taxon>Viridiplantae</taxon>
        <taxon>Streptophyta</taxon>
        <taxon>Embryophyta</taxon>
        <taxon>Tracheophyta</taxon>
        <taxon>Spermatophyta</taxon>
        <taxon>Magnoliopsida</taxon>
        <taxon>eudicotyledons</taxon>
        <taxon>Gunneridae</taxon>
        <taxon>Pentapetalae</taxon>
        <taxon>rosids</taxon>
        <taxon>malvids</taxon>
        <taxon>Malvales</taxon>
        <taxon>Dipterocarpaceae</taxon>
        <taxon>Rubroshorea</taxon>
    </lineage>
</organism>
<reference evidence="5 6" key="1">
    <citation type="journal article" date="2021" name="Commun. Biol.">
        <title>The genome of Shorea leprosula (Dipterocarpaceae) highlights the ecological relevance of drought in aseasonal tropical rainforests.</title>
        <authorList>
            <person name="Ng K.K.S."/>
            <person name="Kobayashi M.J."/>
            <person name="Fawcett J.A."/>
            <person name="Hatakeyama M."/>
            <person name="Paape T."/>
            <person name="Ng C.H."/>
            <person name="Ang C.C."/>
            <person name="Tnah L.H."/>
            <person name="Lee C.T."/>
            <person name="Nishiyama T."/>
            <person name="Sese J."/>
            <person name="O'Brien M.J."/>
            <person name="Copetti D."/>
            <person name="Mohd Noor M.I."/>
            <person name="Ong R.C."/>
            <person name="Putra M."/>
            <person name="Sireger I.Z."/>
            <person name="Indrioko S."/>
            <person name="Kosugi Y."/>
            <person name="Izuno A."/>
            <person name="Isagi Y."/>
            <person name="Lee S.L."/>
            <person name="Shimizu K.K."/>
        </authorList>
    </citation>
    <scope>NUCLEOTIDE SEQUENCE [LARGE SCALE GENOMIC DNA]</scope>
    <source>
        <strain evidence="5">214</strain>
    </source>
</reference>
<dbReference type="InterPro" id="IPR048289">
    <property type="entry name" value="RRM2_NsCP33-like"/>
</dbReference>
<protein>
    <recommendedName>
        <fullName evidence="4">RRM domain-containing protein</fullName>
    </recommendedName>
</protein>
<evidence type="ECO:0000313" key="6">
    <source>
        <dbReference type="Proteomes" id="UP001054252"/>
    </source>
</evidence>
<dbReference type="Gene3D" id="3.30.70.330">
    <property type="match status" value="1"/>
</dbReference>
<keyword evidence="1 2" id="KW-0694">RNA-binding</keyword>
<proteinExistence type="predicted"/>
<evidence type="ECO:0000256" key="2">
    <source>
        <dbReference type="PROSITE-ProRule" id="PRU00176"/>
    </source>
</evidence>
<dbReference type="Pfam" id="PF00076">
    <property type="entry name" value="RRM_1"/>
    <property type="match status" value="1"/>
</dbReference>
<dbReference type="SMART" id="SM00360">
    <property type="entry name" value="RRM"/>
    <property type="match status" value="1"/>
</dbReference>
<dbReference type="PROSITE" id="PS50102">
    <property type="entry name" value="RRM"/>
    <property type="match status" value="1"/>
</dbReference>
<feature type="domain" description="RRM" evidence="4">
    <location>
        <begin position="46"/>
        <end position="124"/>
    </location>
</feature>
<dbReference type="SUPFAM" id="SSF54928">
    <property type="entry name" value="RNA-binding domain, RBD"/>
    <property type="match status" value="1"/>
</dbReference>
<evidence type="ECO:0000256" key="1">
    <source>
        <dbReference type="ARBA" id="ARBA00022884"/>
    </source>
</evidence>
<name>A0AAV5I389_9ROSI</name>